<feature type="transmembrane region" description="Helical" evidence="4">
    <location>
        <begin position="21"/>
        <end position="44"/>
    </location>
</feature>
<name>A0A2J6R4S9_HYAVF</name>
<evidence type="ECO:0000256" key="4">
    <source>
        <dbReference type="SAM" id="Phobius"/>
    </source>
</evidence>
<proteinExistence type="predicted"/>
<dbReference type="Pfam" id="PF21274">
    <property type="entry name" value="Rng_hyd_C"/>
    <property type="match status" value="1"/>
</dbReference>
<keyword evidence="2" id="KW-0274">FAD</keyword>
<feature type="domain" description="FAD-binding" evidence="5">
    <location>
        <begin position="22"/>
        <end position="388"/>
    </location>
</feature>
<dbReference type="PRINTS" id="PR00420">
    <property type="entry name" value="RNGMNOXGNASE"/>
</dbReference>
<dbReference type="GO" id="GO:0016709">
    <property type="term" value="F:oxidoreductase activity, acting on paired donors, with incorporation or reduction of molecular oxygen, NAD(P)H as one donor, and incorporation of one atom of oxygen"/>
    <property type="evidence" value="ECO:0007669"/>
    <property type="project" value="UniProtKB-ARBA"/>
</dbReference>
<dbReference type="Proteomes" id="UP000235786">
    <property type="component" value="Unassembled WGS sequence"/>
</dbReference>
<dbReference type="EMBL" id="KZ613956">
    <property type="protein sequence ID" value="PMD33527.1"/>
    <property type="molecule type" value="Genomic_DNA"/>
</dbReference>
<evidence type="ECO:0000256" key="3">
    <source>
        <dbReference type="ARBA" id="ARBA00023002"/>
    </source>
</evidence>
<organism evidence="6 7">
    <name type="scientific">Hyaloscypha variabilis (strain UAMH 11265 / GT02V1 / F)</name>
    <name type="common">Meliniomyces variabilis</name>
    <dbReference type="NCBI Taxonomy" id="1149755"/>
    <lineage>
        <taxon>Eukaryota</taxon>
        <taxon>Fungi</taxon>
        <taxon>Dikarya</taxon>
        <taxon>Ascomycota</taxon>
        <taxon>Pezizomycotina</taxon>
        <taxon>Leotiomycetes</taxon>
        <taxon>Helotiales</taxon>
        <taxon>Hyaloscyphaceae</taxon>
        <taxon>Hyaloscypha</taxon>
        <taxon>Hyaloscypha variabilis</taxon>
    </lineage>
</organism>
<evidence type="ECO:0000256" key="2">
    <source>
        <dbReference type="ARBA" id="ARBA00022827"/>
    </source>
</evidence>
<dbReference type="Gene3D" id="3.50.50.60">
    <property type="entry name" value="FAD/NAD(P)-binding domain"/>
    <property type="match status" value="1"/>
</dbReference>
<reference evidence="6 7" key="1">
    <citation type="submission" date="2016-04" db="EMBL/GenBank/DDBJ databases">
        <title>A degradative enzymes factory behind the ericoid mycorrhizal symbiosis.</title>
        <authorList>
            <consortium name="DOE Joint Genome Institute"/>
            <person name="Martino E."/>
            <person name="Morin E."/>
            <person name="Grelet G."/>
            <person name="Kuo A."/>
            <person name="Kohler A."/>
            <person name="Daghino S."/>
            <person name="Barry K."/>
            <person name="Choi C."/>
            <person name="Cichocki N."/>
            <person name="Clum A."/>
            <person name="Copeland A."/>
            <person name="Hainaut M."/>
            <person name="Haridas S."/>
            <person name="Labutti K."/>
            <person name="Lindquist E."/>
            <person name="Lipzen A."/>
            <person name="Khouja H.-R."/>
            <person name="Murat C."/>
            <person name="Ohm R."/>
            <person name="Olson A."/>
            <person name="Spatafora J."/>
            <person name="Veneault-Fourrey C."/>
            <person name="Henrissat B."/>
            <person name="Grigoriev I."/>
            <person name="Martin F."/>
            <person name="Perotto S."/>
        </authorList>
    </citation>
    <scope>NUCLEOTIDE SEQUENCE [LARGE SCALE GENOMIC DNA]</scope>
    <source>
        <strain evidence="6 7">F</strain>
    </source>
</reference>
<evidence type="ECO:0000313" key="7">
    <source>
        <dbReference type="Proteomes" id="UP000235786"/>
    </source>
</evidence>
<dbReference type="InterPro" id="IPR002938">
    <property type="entry name" value="FAD-bd"/>
</dbReference>
<dbReference type="Pfam" id="PF01494">
    <property type="entry name" value="FAD_binding_3"/>
    <property type="match status" value="1"/>
</dbReference>
<dbReference type="InterPro" id="IPR050641">
    <property type="entry name" value="RIFMO-like"/>
</dbReference>
<protein>
    <submittedName>
        <fullName evidence="6">FAD-binding domain-containing protein</fullName>
    </submittedName>
</protein>
<keyword evidence="4" id="KW-0812">Transmembrane</keyword>
<sequence>MISNGDKGNNTIGAVEIVPDCCILIAGAGPVGLLLAVVLSSYGVKSILLERNSTTTKWPKMDLTNARSMELFRRLGLADKLRAKGVPPHIPSTVLISSGLNEDKAITKWPHPSVEKYRMQILENNDGSLPLEPYQRISQAVFEAWLKTVCDEDPLIDARFGWRVDSVEETELGATCIVSDVASGSAVTFKSKFVVGCDGASSKVRRSLSIPLDGGPVPGYVILVHFKSRDLTRLQRQGQFWHIFFLGKDGLGGAIIAQDEVDTWTVHHQMPLDSDHTKLDSRDIIYRVLGGLGERFEIKVDEILVRSTYRPSIAVARQYASPKGHVFLAGDAAHQNIPTGGYGMNMGLGDAFDLGWKLAAVVNRGGGPRLLASYEAERRPVALRNIERSAVHMASHFNVKELLQPDAAIVNANSEEGAKMRKKIHDHYQANDGENKDLGIEMGHRYKSEICIPDHEEAIEPEWLPSRYIPTTWPGSRAPHVFLKDGSAIYDLLGKGFTLVEFVRSGDSDDGSAGHLVSAAKAESVSLSYLKLVDEDHASRLWEKRLVIVRPDTHVAWRGNDMSPRRASEIIQVIAGFAAPRRVEASPTGMNEKAVAVEFSMVVNEVQDKEYRLGQMGAFQQ</sequence>
<dbReference type="SUPFAM" id="SSF51905">
    <property type="entry name" value="FAD/NAD(P)-binding domain"/>
    <property type="match status" value="1"/>
</dbReference>
<gene>
    <name evidence="6" type="ORF">L207DRAFT_439275</name>
</gene>
<dbReference type="NCBIfam" id="NF004780">
    <property type="entry name" value="PRK06126.1"/>
    <property type="match status" value="1"/>
</dbReference>
<dbReference type="InterPro" id="IPR036188">
    <property type="entry name" value="FAD/NAD-bd_sf"/>
</dbReference>
<dbReference type="STRING" id="1149755.A0A2J6R4S9"/>
<dbReference type="OrthoDB" id="2096480at2759"/>
<dbReference type="Gene3D" id="3.40.30.120">
    <property type="match status" value="1"/>
</dbReference>
<dbReference type="AlphaFoldDB" id="A0A2J6R4S9"/>
<keyword evidence="1" id="KW-0285">Flavoprotein</keyword>
<dbReference type="PANTHER" id="PTHR43004:SF21">
    <property type="entry name" value="FAD-BINDING DOMAIN-CONTAINING PROTEIN-RELATED"/>
    <property type="match status" value="1"/>
</dbReference>
<evidence type="ECO:0000259" key="5">
    <source>
        <dbReference type="Pfam" id="PF01494"/>
    </source>
</evidence>
<dbReference type="GO" id="GO:0071949">
    <property type="term" value="F:FAD binding"/>
    <property type="evidence" value="ECO:0007669"/>
    <property type="project" value="InterPro"/>
</dbReference>
<keyword evidence="4" id="KW-0472">Membrane</keyword>
<accession>A0A2J6R4S9</accession>
<dbReference type="PANTHER" id="PTHR43004">
    <property type="entry name" value="TRK SYSTEM POTASSIUM UPTAKE PROTEIN"/>
    <property type="match status" value="1"/>
</dbReference>
<dbReference type="Gene3D" id="3.30.9.10">
    <property type="entry name" value="D-Amino Acid Oxidase, subunit A, domain 2"/>
    <property type="match status" value="1"/>
</dbReference>
<keyword evidence="4" id="KW-1133">Transmembrane helix</keyword>
<keyword evidence="3" id="KW-0560">Oxidoreductase</keyword>
<keyword evidence="7" id="KW-1185">Reference proteome</keyword>
<evidence type="ECO:0000313" key="6">
    <source>
        <dbReference type="EMBL" id="PMD33527.1"/>
    </source>
</evidence>
<evidence type="ECO:0000256" key="1">
    <source>
        <dbReference type="ARBA" id="ARBA00022630"/>
    </source>
</evidence>